<keyword evidence="2" id="KW-1185">Reference proteome</keyword>
<dbReference type="STRING" id="4155.A0A022RDI7"/>
<dbReference type="EMBL" id="KI630489">
    <property type="protein sequence ID" value="EYU38311.1"/>
    <property type="molecule type" value="Genomic_DNA"/>
</dbReference>
<dbReference type="Proteomes" id="UP000030748">
    <property type="component" value="Unassembled WGS sequence"/>
</dbReference>
<accession>A0A022RDI7</accession>
<sequence length="324" mass="37160">MNFAPQNISGECHHHGARYCVFTVPKSLKESKPDAYAPQHLGLGPYHHPPHPYIPKQFPLKLAVVEKYIARPQELTKIRKMVEAALVRSDRLIRSCYDKYLDRDIKFLAWILAIDGLFLLHFLINYSPNQDPEMETLAPDILMLENQIPVVLLRVIQDTLESESCVPDDKYLLFDKFQVFCQNHSPLKLSNNPMIVRNVDKVHLLDHMVKFTLASGGIRAVKFDKEKKKFYLPVIRVNAASHVILRNLLAYEAALAKPGSTILELAQYVDLMCRLVENPEDVAILRKAEIIVSELRDEEVANFFNGLKRDKKKDLCASFKKIKS</sequence>
<dbReference type="InterPro" id="IPR004158">
    <property type="entry name" value="DUF247_pln"/>
</dbReference>
<proteinExistence type="predicted"/>
<dbReference type="PANTHER" id="PTHR31549:SF289">
    <property type="match status" value="1"/>
</dbReference>
<dbReference type="PANTHER" id="PTHR31549">
    <property type="entry name" value="PROTEIN, PUTATIVE (DUF247)-RELATED-RELATED"/>
    <property type="match status" value="1"/>
</dbReference>
<dbReference type="Pfam" id="PF03140">
    <property type="entry name" value="DUF247"/>
    <property type="match status" value="2"/>
</dbReference>
<name>A0A022RDI7_ERYGU</name>
<organism evidence="1 2">
    <name type="scientific">Erythranthe guttata</name>
    <name type="common">Yellow monkey flower</name>
    <name type="synonym">Mimulus guttatus</name>
    <dbReference type="NCBI Taxonomy" id="4155"/>
    <lineage>
        <taxon>Eukaryota</taxon>
        <taxon>Viridiplantae</taxon>
        <taxon>Streptophyta</taxon>
        <taxon>Embryophyta</taxon>
        <taxon>Tracheophyta</taxon>
        <taxon>Spermatophyta</taxon>
        <taxon>Magnoliopsida</taxon>
        <taxon>eudicotyledons</taxon>
        <taxon>Gunneridae</taxon>
        <taxon>Pentapetalae</taxon>
        <taxon>asterids</taxon>
        <taxon>lamiids</taxon>
        <taxon>Lamiales</taxon>
        <taxon>Phrymaceae</taxon>
        <taxon>Erythranthe</taxon>
    </lineage>
</organism>
<dbReference type="AlphaFoldDB" id="A0A022RDI7"/>
<reference evidence="1 2" key="1">
    <citation type="journal article" date="2013" name="Proc. Natl. Acad. Sci. U.S.A.">
        <title>Fine-scale variation in meiotic recombination in Mimulus inferred from population shotgun sequencing.</title>
        <authorList>
            <person name="Hellsten U."/>
            <person name="Wright K.M."/>
            <person name="Jenkins J."/>
            <person name="Shu S."/>
            <person name="Yuan Y."/>
            <person name="Wessler S.R."/>
            <person name="Schmutz J."/>
            <person name="Willis J.H."/>
            <person name="Rokhsar D.S."/>
        </authorList>
    </citation>
    <scope>NUCLEOTIDE SEQUENCE [LARGE SCALE GENOMIC DNA]</scope>
    <source>
        <strain evidence="2">cv. DUN x IM62</strain>
    </source>
</reference>
<evidence type="ECO:0000313" key="1">
    <source>
        <dbReference type="EMBL" id="EYU38311.1"/>
    </source>
</evidence>
<protein>
    <submittedName>
        <fullName evidence="1">Uncharacterized protein</fullName>
    </submittedName>
</protein>
<evidence type="ECO:0000313" key="2">
    <source>
        <dbReference type="Proteomes" id="UP000030748"/>
    </source>
</evidence>
<dbReference type="eggNOG" id="ENOG502SIIZ">
    <property type="taxonomic scope" value="Eukaryota"/>
</dbReference>
<gene>
    <name evidence="1" type="ORF">MIMGU_mgv1a026329mg</name>
</gene>